<dbReference type="GO" id="GO:0002232">
    <property type="term" value="P:leukocyte chemotaxis involved in inflammatory response"/>
    <property type="evidence" value="ECO:0007669"/>
    <property type="project" value="Ensembl"/>
</dbReference>
<organism evidence="9 10">
    <name type="scientific">Peromyscus maniculatus bairdii</name>
    <name type="common">Prairie deer mouse</name>
    <dbReference type="NCBI Taxonomy" id="230844"/>
    <lineage>
        <taxon>Eukaryota</taxon>
        <taxon>Metazoa</taxon>
        <taxon>Chordata</taxon>
        <taxon>Craniata</taxon>
        <taxon>Vertebrata</taxon>
        <taxon>Euteleostomi</taxon>
        <taxon>Mammalia</taxon>
        <taxon>Eutheria</taxon>
        <taxon>Euarchontoglires</taxon>
        <taxon>Glires</taxon>
        <taxon>Rodentia</taxon>
        <taxon>Myomorpha</taxon>
        <taxon>Muroidea</taxon>
        <taxon>Cricetidae</taxon>
        <taxon>Neotominae</taxon>
        <taxon>Peromyscus</taxon>
    </lineage>
</organism>
<dbReference type="AlphaFoldDB" id="A0A6I9LZQ8"/>
<feature type="compositionally biased region" description="Polar residues" evidence="5">
    <location>
        <begin position="324"/>
        <end position="339"/>
    </location>
</feature>
<proteinExistence type="predicted"/>
<keyword evidence="6" id="KW-1133">Transmembrane helix</keyword>
<dbReference type="CTD" id="6504"/>
<dbReference type="GO" id="GO:0001779">
    <property type="term" value="P:natural killer cell differentiation"/>
    <property type="evidence" value="ECO:0007669"/>
    <property type="project" value="Ensembl"/>
</dbReference>
<feature type="domain" description="Ig-like" evidence="8">
    <location>
        <begin position="144"/>
        <end position="225"/>
    </location>
</feature>
<dbReference type="GO" id="GO:0032729">
    <property type="term" value="P:positive regulation of type II interferon production"/>
    <property type="evidence" value="ECO:0007669"/>
    <property type="project" value="Ensembl"/>
</dbReference>
<dbReference type="Proteomes" id="UP000694547">
    <property type="component" value="Chromosome 11"/>
</dbReference>
<dbReference type="GO" id="GO:0032720">
    <property type="term" value="P:negative regulation of tumor necrosis factor production"/>
    <property type="evidence" value="ECO:0007669"/>
    <property type="project" value="Ensembl"/>
</dbReference>
<dbReference type="InterPro" id="IPR013783">
    <property type="entry name" value="Ig-like_fold"/>
</dbReference>
<feature type="chain" id="PRO_5044635641" evidence="7">
    <location>
        <begin position="28"/>
        <end position="339"/>
    </location>
</feature>
<evidence type="ECO:0000256" key="7">
    <source>
        <dbReference type="SAM" id="SignalP"/>
    </source>
</evidence>
<dbReference type="GO" id="GO:0032695">
    <property type="term" value="P:negative regulation of interleukin-12 production"/>
    <property type="evidence" value="ECO:0007669"/>
    <property type="project" value="Ensembl"/>
</dbReference>
<keyword evidence="3 6" id="KW-0472">Membrane</keyword>
<dbReference type="InterPro" id="IPR007110">
    <property type="entry name" value="Ig-like_dom"/>
</dbReference>
<dbReference type="GO" id="GO:0010759">
    <property type="term" value="P:positive regulation of macrophage chemotaxis"/>
    <property type="evidence" value="ECO:0007669"/>
    <property type="project" value="Ensembl"/>
</dbReference>
<feature type="region of interest" description="Disordered" evidence="5">
    <location>
        <begin position="315"/>
        <end position="339"/>
    </location>
</feature>
<dbReference type="InterPro" id="IPR015631">
    <property type="entry name" value="CD2/SLAM_rcpt"/>
</dbReference>
<keyword evidence="4" id="KW-0325">Glycoprotein</keyword>
<dbReference type="GO" id="GO:0070374">
    <property type="term" value="P:positive regulation of ERK1 and ERK2 cascade"/>
    <property type="evidence" value="ECO:0007669"/>
    <property type="project" value="Ensembl"/>
</dbReference>
<dbReference type="SUPFAM" id="SSF48726">
    <property type="entry name" value="Immunoglobulin"/>
    <property type="match status" value="1"/>
</dbReference>
<evidence type="ECO:0000256" key="4">
    <source>
        <dbReference type="ARBA" id="ARBA00023180"/>
    </source>
</evidence>
<dbReference type="GeneTree" id="ENSGT01030000234540"/>
<dbReference type="GO" id="GO:2000556">
    <property type="term" value="P:positive regulation of T-helper 1 cell cytokine production"/>
    <property type="evidence" value="ECO:0007669"/>
    <property type="project" value="Ensembl"/>
</dbReference>
<dbReference type="InterPro" id="IPR036179">
    <property type="entry name" value="Ig-like_dom_sf"/>
</dbReference>
<dbReference type="GO" id="GO:0031338">
    <property type="term" value="P:regulation of vesicle fusion"/>
    <property type="evidence" value="ECO:0007669"/>
    <property type="project" value="Ensembl"/>
</dbReference>
<reference evidence="9" key="2">
    <citation type="submission" date="2025-08" db="UniProtKB">
        <authorList>
            <consortium name="Ensembl"/>
        </authorList>
    </citation>
    <scope>IDENTIFICATION</scope>
</reference>
<feature type="transmembrane region" description="Helical" evidence="6">
    <location>
        <begin position="240"/>
        <end position="263"/>
    </location>
</feature>
<feature type="signal peptide" evidence="7">
    <location>
        <begin position="1"/>
        <end position="27"/>
    </location>
</feature>
<evidence type="ECO:0000256" key="2">
    <source>
        <dbReference type="ARBA" id="ARBA00022729"/>
    </source>
</evidence>
<keyword evidence="6" id="KW-0812">Transmembrane</keyword>
<dbReference type="GO" id="GO:0046330">
    <property type="term" value="P:positive regulation of JNK cascade"/>
    <property type="evidence" value="ECO:0007669"/>
    <property type="project" value="Ensembl"/>
</dbReference>
<evidence type="ECO:0000256" key="6">
    <source>
        <dbReference type="SAM" id="Phobius"/>
    </source>
</evidence>
<dbReference type="GO" id="GO:0032689">
    <property type="term" value="P:negative regulation of type II interferon production"/>
    <property type="evidence" value="ECO:0007669"/>
    <property type="project" value="Ensembl"/>
</dbReference>
<evidence type="ECO:0000256" key="3">
    <source>
        <dbReference type="ARBA" id="ARBA00023136"/>
    </source>
</evidence>
<evidence type="ECO:0000256" key="5">
    <source>
        <dbReference type="SAM" id="MobiDB-lite"/>
    </source>
</evidence>
<keyword evidence="2 7" id="KW-0732">Signal</keyword>
<evidence type="ECO:0000259" key="8">
    <source>
        <dbReference type="PROSITE" id="PS50835"/>
    </source>
</evidence>
<dbReference type="GO" id="GO:0042802">
    <property type="term" value="F:identical protein binding"/>
    <property type="evidence" value="ECO:0007669"/>
    <property type="project" value="Ensembl"/>
</dbReference>
<name>A0A6I9LZQ8_PERMB</name>
<dbReference type="OrthoDB" id="9835793at2759"/>
<dbReference type="GO" id="GO:0042169">
    <property type="term" value="F:SH2 domain binding"/>
    <property type="evidence" value="ECO:0007669"/>
    <property type="project" value="Ensembl"/>
</dbReference>
<dbReference type="GO" id="GO:0002277">
    <property type="term" value="P:myeloid dendritic cell activation involved in immune response"/>
    <property type="evidence" value="ECO:0007669"/>
    <property type="project" value="Ensembl"/>
</dbReference>
<protein>
    <submittedName>
        <fullName evidence="9">Signaling lymphocytic activation molecule family member 1</fullName>
    </submittedName>
</protein>
<dbReference type="GO" id="GO:0038023">
    <property type="term" value="F:signaling receptor activity"/>
    <property type="evidence" value="ECO:0007669"/>
    <property type="project" value="Ensembl"/>
</dbReference>
<dbReference type="PANTHER" id="PTHR12080">
    <property type="entry name" value="SIGNALING LYMPHOCYTIC ACTIVATION MOLECULE"/>
    <property type="match status" value="1"/>
</dbReference>
<dbReference type="GeneID" id="102908595"/>
<dbReference type="Gene3D" id="2.60.40.10">
    <property type="entry name" value="Immunoglobulins"/>
    <property type="match status" value="2"/>
</dbReference>
<dbReference type="PANTHER" id="PTHR12080:SF49">
    <property type="entry name" value="SIGNALING LYMPHOCYTIC ACTIVATION MOLECULE"/>
    <property type="match status" value="1"/>
</dbReference>
<dbReference type="GO" id="GO:0009897">
    <property type="term" value="C:external side of plasma membrane"/>
    <property type="evidence" value="ECO:0007669"/>
    <property type="project" value="Ensembl"/>
</dbReference>
<dbReference type="GO" id="GO:0002725">
    <property type="term" value="P:negative regulation of T cell cytokine production"/>
    <property type="evidence" value="ECO:0007669"/>
    <property type="project" value="Ensembl"/>
</dbReference>
<comment type="subcellular location">
    <subcellularLocation>
        <location evidence="1">Membrane</location>
    </subcellularLocation>
</comment>
<dbReference type="InterPro" id="IPR010407">
    <property type="entry name" value="Sig_lymph_act_molc_N"/>
</dbReference>
<dbReference type="PROSITE" id="PS50835">
    <property type="entry name" value="IG_LIKE"/>
    <property type="match status" value="1"/>
</dbReference>
<evidence type="ECO:0000313" key="10">
    <source>
        <dbReference type="Proteomes" id="UP000694547"/>
    </source>
</evidence>
<dbReference type="GO" id="GO:0042104">
    <property type="term" value="P:positive regulation of activated T cell proliferation"/>
    <property type="evidence" value="ECO:0007669"/>
    <property type="project" value="Ensembl"/>
</dbReference>
<evidence type="ECO:0000256" key="1">
    <source>
        <dbReference type="ARBA" id="ARBA00004370"/>
    </source>
</evidence>
<dbReference type="GO" id="GO:0001618">
    <property type="term" value="F:virus receptor activity"/>
    <property type="evidence" value="ECO:0007669"/>
    <property type="project" value="Ensembl"/>
</dbReference>
<dbReference type="GO" id="GO:0032715">
    <property type="term" value="P:negative regulation of interleukin-6 production"/>
    <property type="evidence" value="ECO:0007669"/>
    <property type="project" value="Ensembl"/>
</dbReference>
<reference evidence="9 10" key="1">
    <citation type="submission" date="2018-10" db="EMBL/GenBank/DDBJ databases">
        <title>Improved assembly of the deer mouse Peromyscus maniculatus genome.</title>
        <authorList>
            <person name="Lassance J.-M."/>
            <person name="Hoekstra H.E."/>
        </authorList>
    </citation>
    <scope>NUCLEOTIDE SEQUENCE [LARGE SCALE GENOMIC DNA]</scope>
</reference>
<dbReference type="GO" id="GO:0045335">
    <property type="term" value="C:phagocytic vesicle"/>
    <property type="evidence" value="ECO:0007669"/>
    <property type="project" value="Ensembl"/>
</dbReference>
<keyword evidence="10" id="KW-1185">Reference proteome</keyword>
<dbReference type="GO" id="GO:0001787">
    <property type="term" value="P:natural killer cell proliferation"/>
    <property type="evidence" value="ECO:0007669"/>
    <property type="project" value="Ensembl"/>
</dbReference>
<dbReference type="GO" id="GO:2000510">
    <property type="term" value="P:positive regulation of dendritic cell chemotaxis"/>
    <property type="evidence" value="ECO:0007669"/>
    <property type="project" value="Ensembl"/>
</dbReference>
<evidence type="ECO:0000313" key="9">
    <source>
        <dbReference type="Ensembl" id="ENSPEMP00000018450.1"/>
    </source>
</evidence>
<accession>A0A6I9LZQ8</accession>
<dbReference type="GO" id="GO:2000349">
    <property type="term" value="P:negative regulation of CD40 signaling pathway"/>
    <property type="evidence" value="ECO:0007669"/>
    <property type="project" value="Ensembl"/>
</dbReference>
<dbReference type="Pfam" id="PF06214">
    <property type="entry name" value="SLAM"/>
    <property type="match status" value="1"/>
</dbReference>
<reference evidence="9" key="3">
    <citation type="submission" date="2025-09" db="UniProtKB">
        <authorList>
            <consortium name="Ensembl"/>
        </authorList>
    </citation>
    <scope>IDENTIFICATION</scope>
</reference>
<dbReference type="Ensembl" id="ENSPEMT00000022779.2">
    <property type="protein sequence ID" value="ENSPEMP00000018450.1"/>
    <property type="gene ID" value="ENSPEMG00000017039.2"/>
</dbReference>
<sequence length="339" mass="37781">MDPNRSLSLGMLLFLSLTLELSYGTGGDVMNCQVINRQLGSDTWMPLTNEQINKSVNKSIRILVTKGTSLGSKTNKKIVSFDLAKGGYPDHLEDGYQFQPENLSLRILGNRMESEGWYFVNLEENVAVQQFCMQLKLYEQVSTPEIKVLNKTQENENGTCSLILACTVNKGDHVAYSWSDEAGTHLLSRANHSHLLYITLSNQHYDSIYNCTASNPVSSRSRTFNVRQECRLESSESSSWMPYTAVPLVVMITVLISTAVIMLKKQGKKNHCQPPVEEKSLTIYAQVQKSVPPEKKLDDALTDQDPCTTIYVAATEPAPESDQEPNPTTVYASVTLPES</sequence>